<reference evidence="1 2" key="1">
    <citation type="submission" date="2023-11" db="EMBL/GenBank/DDBJ databases">
        <authorList>
            <person name="Bao R."/>
        </authorList>
    </citation>
    <scope>NUCLEOTIDE SEQUENCE [LARGE SCALE GENOMIC DNA]</scope>
    <source>
        <strain evidence="1 2">PJ23</strain>
    </source>
</reference>
<dbReference type="Gene3D" id="3.90.226.10">
    <property type="entry name" value="2-enoyl-CoA Hydratase, Chain A, domain 1"/>
    <property type="match status" value="1"/>
</dbReference>
<dbReference type="InterPro" id="IPR001753">
    <property type="entry name" value="Enoyl-CoA_hydra/iso"/>
</dbReference>
<accession>A0ABU4RLC5</accession>
<dbReference type="EMBL" id="JAXAFJ010000001">
    <property type="protein sequence ID" value="MDX6804894.1"/>
    <property type="molecule type" value="Genomic_DNA"/>
</dbReference>
<gene>
    <name evidence="1" type="ORF">SCD90_02345</name>
</gene>
<dbReference type="SUPFAM" id="SSF52096">
    <property type="entry name" value="ClpP/crotonase"/>
    <property type="match status" value="1"/>
</dbReference>
<organism evidence="1 2">
    <name type="scientific">Terrihabitans rhizophilus</name>
    <dbReference type="NCBI Taxonomy" id="3092662"/>
    <lineage>
        <taxon>Bacteria</taxon>
        <taxon>Pseudomonadati</taxon>
        <taxon>Pseudomonadota</taxon>
        <taxon>Alphaproteobacteria</taxon>
        <taxon>Hyphomicrobiales</taxon>
        <taxon>Terrihabitans</taxon>
    </lineage>
</organism>
<dbReference type="InterPro" id="IPR029045">
    <property type="entry name" value="ClpP/crotonase-like_dom_sf"/>
</dbReference>
<dbReference type="PANTHER" id="PTHR11941:SF54">
    <property type="entry name" value="ENOYL-COA HYDRATASE, MITOCHONDRIAL"/>
    <property type="match status" value="1"/>
</dbReference>
<dbReference type="CDD" id="cd06558">
    <property type="entry name" value="crotonase-like"/>
    <property type="match status" value="1"/>
</dbReference>
<evidence type="ECO:0000313" key="2">
    <source>
        <dbReference type="Proteomes" id="UP001274321"/>
    </source>
</evidence>
<proteinExistence type="predicted"/>
<dbReference type="RefSeq" id="WP_319843005.1">
    <property type="nucleotide sequence ID" value="NZ_JAXAFJ010000001.1"/>
</dbReference>
<evidence type="ECO:0000313" key="1">
    <source>
        <dbReference type="EMBL" id="MDX6804894.1"/>
    </source>
</evidence>
<dbReference type="PANTHER" id="PTHR11941">
    <property type="entry name" value="ENOYL-COA HYDRATASE-RELATED"/>
    <property type="match status" value="1"/>
</dbReference>
<name>A0ABU4RLC5_9HYPH</name>
<sequence>MSGQVHYTVADGVGSVVFDRPEARNAMTWGMYDALAEICGRIAADRSLRVVTFRGAGGEAFVAGTDIEQFREFKTGGDGLAYEEIIDARIGALESLPVPTIAVVEGFAIGGGLAIAAACDFRIATPATRFGIPIARTLGNTLSIANTARVLAHFGPGRAKRMLMLAELLTAQEARDCGFLTEVAEPQDLEARLAILVSKLSANAPVTMRVQKESMNRIVHAGLPHGDDLVAECYGSRDFKIGVEAFLTKQKPVWTGE</sequence>
<protein>
    <submittedName>
        <fullName evidence="1">Enoyl-CoA hydratase/isomerase family protein</fullName>
    </submittedName>
</protein>
<keyword evidence="2" id="KW-1185">Reference proteome</keyword>
<dbReference type="NCBIfam" id="NF004796">
    <property type="entry name" value="PRK06144.1"/>
    <property type="match status" value="1"/>
</dbReference>
<comment type="caution">
    <text evidence="1">The sequence shown here is derived from an EMBL/GenBank/DDBJ whole genome shotgun (WGS) entry which is preliminary data.</text>
</comment>
<dbReference type="Pfam" id="PF00378">
    <property type="entry name" value="ECH_1"/>
    <property type="match status" value="1"/>
</dbReference>
<dbReference type="Proteomes" id="UP001274321">
    <property type="component" value="Unassembled WGS sequence"/>
</dbReference>